<comment type="subcellular location">
    <subcellularLocation>
        <location evidence="1 6">Membrane</location>
        <topology evidence="1 6">Multi-pass membrane protein</topology>
    </subcellularLocation>
</comment>
<keyword evidence="4 6" id="KW-1133">Transmembrane helix</keyword>
<feature type="transmembrane region" description="Helical" evidence="6">
    <location>
        <begin position="179"/>
        <end position="207"/>
    </location>
</feature>
<accession>A0A094ZNS2</accession>
<proteinExistence type="inferred from homology"/>
<name>A0A094ZNS2_SCHHA</name>
<dbReference type="InterPro" id="IPR001991">
    <property type="entry name" value="Na-dicarboxylate_symporter"/>
</dbReference>
<dbReference type="GO" id="GO:0005313">
    <property type="term" value="F:L-glutamate transmembrane transporter activity"/>
    <property type="evidence" value="ECO:0007669"/>
    <property type="project" value="TreeGrafter"/>
</dbReference>
<evidence type="ECO:0000256" key="5">
    <source>
        <dbReference type="ARBA" id="ARBA00023136"/>
    </source>
</evidence>
<dbReference type="Pfam" id="PF00375">
    <property type="entry name" value="SDF"/>
    <property type="match status" value="2"/>
</dbReference>
<protein>
    <recommendedName>
        <fullName evidence="6">Amino acid transporter</fullName>
    </recommendedName>
</protein>
<evidence type="ECO:0000256" key="6">
    <source>
        <dbReference type="RuleBase" id="RU361216"/>
    </source>
</evidence>
<feature type="transmembrane region" description="Helical" evidence="6">
    <location>
        <begin position="145"/>
        <end position="167"/>
    </location>
</feature>
<dbReference type="SUPFAM" id="SSF118215">
    <property type="entry name" value="Proton glutamate symport protein"/>
    <property type="match status" value="2"/>
</dbReference>
<feature type="transmembrane region" description="Helical" evidence="6">
    <location>
        <begin position="301"/>
        <end position="328"/>
    </location>
</feature>
<keyword evidence="5 6" id="KW-0472">Membrane</keyword>
<evidence type="ECO:0000256" key="3">
    <source>
        <dbReference type="ARBA" id="ARBA00022692"/>
    </source>
</evidence>
<gene>
    <name evidence="7" type="ORF">MS3_02876</name>
</gene>
<feature type="transmembrane region" description="Helical" evidence="6">
    <location>
        <begin position="412"/>
        <end position="440"/>
    </location>
</feature>
<organism evidence="7">
    <name type="scientific">Schistosoma haematobium</name>
    <name type="common">Blood fluke</name>
    <dbReference type="NCBI Taxonomy" id="6185"/>
    <lineage>
        <taxon>Eukaryota</taxon>
        <taxon>Metazoa</taxon>
        <taxon>Spiralia</taxon>
        <taxon>Lophotrochozoa</taxon>
        <taxon>Platyhelminthes</taxon>
        <taxon>Trematoda</taxon>
        <taxon>Digenea</taxon>
        <taxon>Strigeidida</taxon>
        <taxon>Schistosomatoidea</taxon>
        <taxon>Schistosomatidae</taxon>
        <taxon>Schistosoma</taxon>
    </lineage>
</organism>
<feature type="transmembrane region" description="Helical" evidence="6">
    <location>
        <begin position="227"/>
        <end position="246"/>
    </location>
</feature>
<keyword evidence="6" id="KW-0769">Symport</keyword>
<dbReference type="PRINTS" id="PR00173">
    <property type="entry name" value="EDTRNSPORT"/>
</dbReference>
<dbReference type="EMBL" id="KL250625">
    <property type="protein sequence ID" value="KGB34659.1"/>
    <property type="molecule type" value="Genomic_DNA"/>
</dbReference>
<keyword evidence="3 6" id="KW-0812">Transmembrane</keyword>
<evidence type="ECO:0000313" key="7">
    <source>
        <dbReference type="EMBL" id="KGB34659.1"/>
    </source>
</evidence>
<dbReference type="InterPro" id="IPR036458">
    <property type="entry name" value="Na:dicarbo_symporter_sf"/>
</dbReference>
<dbReference type="PANTHER" id="PTHR11958">
    <property type="entry name" value="SODIUM/DICARBOXYLATE SYMPORTER-RELATED"/>
    <property type="match status" value="1"/>
</dbReference>
<dbReference type="GO" id="GO:0005886">
    <property type="term" value="C:plasma membrane"/>
    <property type="evidence" value="ECO:0007669"/>
    <property type="project" value="TreeGrafter"/>
</dbReference>
<dbReference type="GO" id="GO:0015501">
    <property type="term" value="F:glutamate:sodium symporter activity"/>
    <property type="evidence" value="ECO:0007669"/>
    <property type="project" value="TreeGrafter"/>
</dbReference>
<dbReference type="PANTHER" id="PTHR11958:SF63">
    <property type="entry name" value="AMINO ACID TRANSPORTER"/>
    <property type="match status" value="1"/>
</dbReference>
<dbReference type="AlphaFoldDB" id="A0A094ZNS2"/>
<dbReference type="InterPro" id="IPR050746">
    <property type="entry name" value="DAACS"/>
</dbReference>
<evidence type="ECO:0000256" key="1">
    <source>
        <dbReference type="ARBA" id="ARBA00004141"/>
    </source>
</evidence>
<evidence type="ECO:0000256" key="4">
    <source>
        <dbReference type="ARBA" id="ARBA00022989"/>
    </source>
</evidence>
<sequence length="515" mass="56933">MALLALGYCVSMNICGAFLGLGITALIDPGGRFTTSVEKSSGLSKVSRKVEISDVFLDFFRNMIPDNIIRMFLFSIVTTYEPVESLPNSNGNSSSTITYKRVIEHAAQTNILGLFTTSLVIGLVAGSRREKLRPPIALFECISEVMTIIIEFIIKLLPIAMISLIAYAIARMERIGDNFIALILFVASSITFLSIIVLVIMPVFFFIAVRRNLFRFYYYLSEPILTAFSSTRLFTTSLVIGLVAGSRREKLRPPIALFECISEVMTIIIEFIIKLLPIAMISLIAYAIARMERIGDNFIALILFVASSITFLSIIVLVIMPVFFFIAVRRNLFRFYYYLSEPILTAFSSTSSLIALPQLFQVCDLYGIESDLVRTVAPFLTSFNANGSAAFIASAVCFVAQLTKQRLNAGQFIAIGFLSGVNVMALPAIPSASIITVILITRAFDISESTSVSLLFVTEFIVDRLRTVVNVMSHGTCVLFIHMKLHQVSSTSNNQNHLIQTTEVIKDSASSNNVL</sequence>
<feature type="transmembrane region" description="Helical" evidence="6">
    <location>
        <begin position="335"/>
        <end position="356"/>
    </location>
</feature>
<feature type="transmembrane region" description="Helical" evidence="6">
    <location>
        <begin position="107"/>
        <end position="125"/>
    </location>
</feature>
<feature type="transmembrane region" description="Helical" evidence="6">
    <location>
        <begin position="376"/>
        <end position="400"/>
    </location>
</feature>
<evidence type="ECO:0000256" key="2">
    <source>
        <dbReference type="ARBA" id="ARBA00022448"/>
    </source>
</evidence>
<dbReference type="STRING" id="6185.A0A094ZNS2"/>
<dbReference type="GO" id="GO:0015175">
    <property type="term" value="F:neutral L-amino acid transmembrane transporter activity"/>
    <property type="evidence" value="ECO:0007669"/>
    <property type="project" value="TreeGrafter"/>
</dbReference>
<feature type="transmembrane region" description="Helical" evidence="6">
    <location>
        <begin position="267"/>
        <end position="289"/>
    </location>
</feature>
<keyword evidence="2 6" id="KW-0813">Transport</keyword>
<dbReference type="Gene3D" id="1.10.3860.10">
    <property type="entry name" value="Sodium:dicarboxylate symporter"/>
    <property type="match status" value="2"/>
</dbReference>
<feature type="transmembrane region" description="Helical" evidence="6">
    <location>
        <begin position="6"/>
        <end position="27"/>
    </location>
</feature>
<reference evidence="7" key="1">
    <citation type="journal article" date="2012" name="Nat. Genet.">
        <title>Whole-genome sequence of Schistosoma haematobium.</title>
        <authorList>
            <person name="Young N.D."/>
            <person name="Jex A.R."/>
            <person name="Li B."/>
            <person name="Liu S."/>
            <person name="Yang L."/>
            <person name="Xiong Z."/>
            <person name="Li Y."/>
            <person name="Cantacessi C."/>
            <person name="Hall R.S."/>
            <person name="Xu X."/>
            <person name="Chen F."/>
            <person name="Wu X."/>
            <person name="Zerlotini A."/>
            <person name="Oliveira G."/>
            <person name="Hofmann A."/>
            <person name="Zhang G."/>
            <person name="Fang X."/>
            <person name="Kang Y."/>
            <person name="Campbell B.E."/>
            <person name="Loukas A."/>
            <person name="Ranganathan S."/>
            <person name="Rollinson D."/>
            <person name="Rinaldi G."/>
            <person name="Brindley P.J."/>
            <person name="Yang H."/>
            <person name="Wang J."/>
            <person name="Wang J."/>
            <person name="Gasser R.B."/>
        </authorList>
    </citation>
    <scope>NUCLEOTIDE SEQUENCE [LARGE SCALE GENOMIC DNA]</scope>
</reference>
<comment type="similarity">
    <text evidence="6">Belongs to the dicarboxylate/amino acid:cation symporter (DAACS) (TC 2.A.23) family.</text>
</comment>